<evidence type="ECO:0000256" key="4">
    <source>
        <dbReference type="PROSITE-ProRule" id="PRU00023"/>
    </source>
</evidence>
<dbReference type="AlphaFoldDB" id="A0AAD5Y125"/>
<comment type="similarity">
    <text evidence="3">Belongs to the NRARP family.</text>
</comment>
<feature type="region of interest" description="Disordered" evidence="5">
    <location>
        <begin position="90"/>
        <end position="118"/>
    </location>
</feature>
<dbReference type="PANTHER" id="PTHR24179:SF21">
    <property type="entry name" value="MYOSIN BINDING SUBUNIT, ISOFORM O"/>
    <property type="match status" value="1"/>
</dbReference>
<dbReference type="PROSITE" id="PS50297">
    <property type="entry name" value="ANK_REP_REGION"/>
    <property type="match status" value="1"/>
</dbReference>
<gene>
    <name evidence="6" type="ORF">HK099_003111</name>
</gene>
<dbReference type="GO" id="GO:0004857">
    <property type="term" value="F:enzyme inhibitor activity"/>
    <property type="evidence" value="ECO:0007669"/>
    <property type="project" value="TreeGrafter"/>
</dbReference>
<evidence type="ECO:0000313" key="7">
    <source>
        <dbReference type="Proteomes" id="UP001211065"/>
    </source>
</evidence>
<keyword evidence="4" id="KW-0040">ANK repeat</keyword>
<protein>
    <submittedName>
        <fullName evidence="6">Uncharacterized protein</fullName>
    </submittedName>
</protein>
<keyword evidence="7" id="KW-1185">Reference proteome</keyword>
<keyword evidence="2" id="KW-0677">Repeat</keyword>
<dbReference type="PANTHER" id="PTHR24179">
    <property type="entry name" value="PROTEIN PHOSPHATASE 1 REGULATORY SUBUNIT 12"/>
    <property type="match status" value="1"/>
</dbReference>
<dbReference type="InterPro" id="IPR002110">
    <property type="entry name" value="Ankyrin_rpt"/>
</dbReference>
<comment type="caution">
    <text evidence="6">The sequence shown here is derived from an EMBL/GenBank/DDBJ whole genome shotgun (WGS) entry which is preliminary data.</text>
</comment>
<reference evidence="6" key="1">
    <citation type="submission" date="2020-05" db="EMBL/GenBank/DDBJ databases">
        <title>Phylogenomic resolution of chytrid fungi.</title>
        <authorList>
            <person name="Stajich J.E."/>
            <person name="Amses K."/>
            <person name="Simmons R."/>
            <person name="Seto K."/>
            <person name="Myers J."/>
            <person name="Bonds A."/>
            <person name="Quandt C.A."/>
            <person name="Barry K."/>
            <person name="Liu P."/>
            <person name="Grigoriev I."/>
            <person name="Longcore J.E."/>
            <person name="James T.Y."/>
        </authorList>
    </citation>
    <scope>NUCLEOTIDE SEQUENCE</scope>
    <source>
        <strain evidence="6">JEL0476</strain>
    </source>
</reference>
<evidence type="ECO:0000256" key="5">
    <source>
        <dbReference type="SAM" id="MobiDB-lite"/>
    </source>
</evidence>
<name>A0AAD5Y125_9FUNG</name>
<sequence length="315" mass="36038">MAVGEIPKFLISKNHEIEVLDSKYSGTPLAWACYCGNLELVKYLVELGANVNAKNSSGQIPMDLVDEEHMQYGEFYEKLTGNSKYTATKKKSDTEKKVEEVSPRKSDRRFKDSDESDGTVEGKWYNFHKIFEFLVDNFDEDNESEEISYPQETDHMVTRSSRREPKNLLNPDNISFISSVGMVSSKNIIRKVIDPSHFKHHSLQIHPSVRTLAIRVILKDFNLEKFPFLNLKVFWNQKLLEEKKKNINNSAKKNNNTISNSNILGKFGYTIDFQISQLFFGINKIEVQINGHSTGLRSTGTNAVLESVVIFLIKT</sequence>
<dbReference type="PROSITE" id="PS50088">
    <property type="entry name" value="ANK_REPEAT"/>
    <property type="match status" value="1"/>
</dbReference>
<dbReference type="InterPro" id="IPR051226">
    <property type="entry name" value="PP1_Regulatory_Subunit"/>
</dbReference>
<evidence type="ECO:0000256" key="2">
    <source>
        <dbReference type="ARBA" id="ARBA00022737"/>
    </source>
</evidence>
<keyword evidence="1" id="KW-0217">Developmental protein</keyword>
<evidence type="ECO:0000256" key="3">
    <source>
        <dbReference type="ARBA" id="ARBA00038386"/>
    </source>
</evidence>
<proteinExistence type="inferred from homology"/>
<feature type="compositionally biased region" description="Basic and acidic residues" evidence="5">
    <location>
        <begin position="90"/>
        <end position="113"/>
    </location>
</feature>
<dbReference type="EMBL" id="JADGJW010000209">
    <property type="protein sequence ID" value="KAJ3221778.1"/>
    <property type="molecule type" value="Genomic_DNA"/>
</dbReference>
<dbReference type="GO" id="GO:0019208">
    <property type="term" value="F:phosphatase regulator activity"/>
    <property type="evidence" value="ECO:0007669"/>
    <property type="project" value="TreeGrafter"/>
</dbReference>
<dbReference type="GO" id="GO:0005737">
    <property type="term" value="C:cytoplasm"/>
    <property type="evidence" value="ECO:0007669"/>
    <property type="project" value="TreeGrafter"/>
</dbReference>
<dbReference type="SMART" id="SM00248">
    <property type="entry name" value="ANK"/>
    <property type="match status" value="1"/>
</dbReference>
<evidence type="ECO:0000256" key="1">
    <source>
        <dbReference type="ARBA" id="ARBA00022473"/>
    </source>
</evidence>
<organism evidence="6 7">
    <name type="scientific">Clydaea vesicula</name>
    <dbReference type="NCBI Taxonomy" id="447962"/>
    <lineage>
        <taxon>Eukaryota</taxon>
        <taxon>Fungi</taxon>
        <taxon>Fungi incertae sedis</taxon>
        <taxon>Chytridiomycota</taxon>
        <taxon>Chytridiomycota incertae sedis</taxon>
        <taxon>Chytridiomycetes</taxon>
        <taxon>Lobulomycetales</taxon>
        <taxon>Lobulomycetaceae</taxon>
        <taxon>Clydaea</taxon>
    </lineage>
</organism>
<evidence type="ECO:0000313" key="6">
    <source>
        <dbReference type="EMBL" id="KAJ3221778.1"/>
    </source>
</evidence>
<dbReference type="Proteomes" id="UP001211065">
    <property type="component" value="Unassembled WGS sequence"/>
</dbReference>
<accession>A0AAD5Y125</accession>
<dbReference type="SUPFAM" id="SSF48403">
    <property type="entry name" value="Ankyrin repeat"/>
    <property type="match status" value="1"/>
</dbReference>
<dbReference type="InterPro" id="IPR036770">
    <property type="entry name" value="Ankyrin_rpt-contain_sf"/>
</dbReference>
<dbReference type="Gene3D" id="1.25.40.20">
    <property type="entry name" value="Ankyrin repeat-containing domain"/>
    <property type="match status" value="1"/>
</dbReference>
<dbReference type="Pfam" id="PF13857">
    <property type="entry name" value="Ank_5"/>
    <property type="match status" value="1"/>
</dbReference>
<feature type="repeat" description="ANK" evidence="4">
    <location>
        <begin position="24"/>
        <end position="56"/>
    </location>
</feature>